<protein>
    <submittedName>
        <fullName evidence="2">Uncharacterized protein</fullName>
    </submittedName>
</protein>
<reference evidence="2" key="1">
    <citation type="journal article" date="2022" name="Int. J. Mol. Sci.">
        <title>Draft Genome of Tanacetum Coccineum: Genomic Comparison of Closely Related Tanacetum-Family Plants.</title>
        <authorList>
            <person name="Yamashiro T."/>
            <person name="Shiraishi A."/>
            <person name="Nakayama K."/>
            <person name="Satake H."/>
        </authorList>
    </citation>
    <scope>NUCLEOTIDE SEQUENCE</scope>
</reference>
<comment type="caution">
    <text evidence="2">The sequence shown here is derived from an EMBL/GenBank/DDBJ whole genome shotgun (WGS) entry which is preliminary data.</text>
</comment>
<proteinExistence type="predicted"/>
<name>A0ABQ5BM39_9ASTR</name>
<evidence type="ECO:0000313" key="3">
    <source>
        <dbReference type="Proteomes" id="UP001151760"/>
    </source>
</evidence>
<evidence type="ECO:0000256" key="1">
    <source>
        <dbReference type="SAM" id="MobiDB-lite"/>
    </source>
</evidence>
<organism evidence="2 3">
    <name type="scientific">Tanacetum coccineum</name>
    <dbReference type="NCBI Taxonomy" id="301880"/>
    <lineage>
        <taxon>Eukaryota</taxon>
        <taxon>Viridiplantae</taxon>
        <taxon>Streptophyta</taxon>
        <taxon>Embryophyta</taxon>
        <taxon>Tracheophyta</taxon>
        <taxon>Spermatophyta</taxon>
        <taxon>Magnoliopsida</taxon>
        <taxon>eudicotyledons</taxon>
        <taxon>Gunneridae</taxon>
        <taxon>Pentapetalae</taxon>
        <taxon>asterids</taxon>
        <taxon>campanulids</taxon>
        <taxon>Asterales</taxon>
        <taxon>Asteraceae</taxon>
        <taxon>Asteroideae</taxon>
        <taxon>Anthemideae</taxon>
        <taxon>Anthemidinae</taxon>
        <taxon>Tanacetum</taxon>
    </lineage>
</organism>
<dbReference type="Proteomes" id="UP001151760">
    <property type="component" value="Unassembled WGS sequence"/>
</dbReference>
<feature type="region of interest" description="Disordered" evidence="1">
    <location>
        <begin position="126"/>
        <end position="148"/>
    </location>
</feature>
<gene>
    <name evidence="2" type="ORF">Tco_0860956</name>
</gene>
<keyword evidence="3" id="KW-1185">Reference proteome</keyword>
<evidence type="ECO:0000313" key="2">
    <source>
        <dbReference type="EMBL" id="GJT13914.1"/>
    </source>
</evidence>
<sequence>MRDYGFITTLDDEIMRDPKRDVGYGLPTLEMRCLWDLTGTRIYGRLDDAQTDSDRCYCLERLGVSMERVTLYVLSEVMALLHSNGSTAVRDRELGSGSSRMRTTQLTRGLKLMKTLQTQLTGLFRSRTRTRYRGPTQPDAPEEAGSSS</sequence>
<accession>A0ABQ5BM39</accession>
<reference evidence="2" key="2">
    <citation type="submission" date="2022-01" db="EMBL/GenBank/DDBJ databases">
        <authorList>
            <person name="Yamashiro T."/>
            <person name="Shiraishi A."/>
            <person name="Satake H."/>
            <person name="Nakayama K."/>
        </authorList>
    </citation>
    <scope>NUCLEOTIDE SEQUENCE</scope>
</reference>
<dbReference type="EMBL" id="BQNB010013269">
    <property type="protein sequence ID" value="GJT13914.1"/>
    <property type="molecule type" value="Genomic_DNA"/>
</dbReference>